<dbReference type="STRING" id="545619.SAMN04489860_2186"/>
<dbReference type="Gene3D" id="3.10.310.70">
    <property type="match status" value="1"/>
</dbReference>
<dbReference type="Gene3D" id="2.30.40.10">
    <property type="entry name" value="Urease, subunit C, domain 1"/>
    <property type="match status" value="1"/>
</dbReference>
<proteinExistence type="predicted"/>
<feature type="domain" description="Amidohydrolase 3" evidence="1">
    <location>
        <begin position="51"/>
        <end position="534"/>
    </location>
</feature>
<dbReference type="eggNOG" id="COG1574">
    <property type="taxonomic scope" value="Bacteria"/>
</dbReference>
<dbReference type="OrthoDB" id="3238066at2"/>
<dbReference type="GO" id="GO:0016810">
    <property type="term" value="F:hydrolase activity, acting on carbon-nitrogen (but not peptide) bonds"/>
    <property type="evidence" value="ECO:0007669"/>
    <property type="project" value="InterPro"/>
</dbReference>
<dbReference type="PANTHER" id="PTHR22642">
    <property type="entry name" value="IMIDAZOLONEPROPIONASE"/>
    <property type="match status" value="1"/>
</dbReference>
<dbReference type="PANTHER" id="PTHR22642:SF2">
    <property type="entry name" value="PROTEIN LONG AFTER FAR-RED 3"/>
    <property type="match status" value="1"/>
</dbReference>
<organism evidence="2 3">
    <name type="scientific">Paraoerskovia marina</name>
    <dbReference type="NCBI Taxonomy" id="545619"/>
    <lineage>
        <taxon>Bacteria</taxon>
        <taxon>Bacillati</taxon>
        <taxon>Actinomycetota</taxon>
        <taxon>Actinomycetes</taxon>
        <taxon>Micrococcales</taxon>
        <taxon>Cellulomonadaceae</taxon>
        <taxon>Paraoerskovia</taxon>
    </lineage>
</organism>
<dbReference type="AlphaFoldDB" id="A0A1H1UG59"/>
<evidence type="ECO:0000259" key="1">
    <source>
        <dbReference type="Pfam" id="PF07969"/>
    </source>
</evidence>
<dbReference type="Proteomes" id="UP000185663">
    <property type="component" value="Chromosome I"/>
</dbReference>
<dbReference type="SUPFAM" id="SSF51338">
    <property type="entry name" value="Composite domain of metallo-dependent hydrolases"/>
    <property type="match status" value="1"/>
</dbReference>
<dbReference type="InterPro" id="IPR033932">
    <property type="entry name" value="YtcJ-like"/>
</dbReference>
<name>A0A1H1UG59_9CELL</name>
<dbReference type="Gene3D" id="3.20.20.140">
    <property type="entry name" value="Metal-dependent hydrolases"/>
    <property type="match status" value="1"/>
</dbReference>
<dbReference type="InterPro" id="IPR032466">
    <property type="entry name" value="Metal_Hydrolase"/>
</dbReference>
<dbReference type="InterPro" id="IPR011059">
    <property type="entry name" value="Metal-dep_hydrolase_composite"/>
</dbReference>
<dbReference type="CDD" id="cd01300">
    <property type="entry name" value="YtcJ_like"/>
    <property type="match status" value="1"/>
</dbReference>
<accession>A0A1H1UG59</accession>
<dbReference type="InterPro" id="IPR013108">
    <property type="entry name" value="Amidohydro_3"/>
</dbReference>
<sequence>MSNVDLILVNGSVVTVDEDGTVAEAIAVDDGLIVAVGTSDDVRALAGPDTEVVDLAGTTVVPGFVDAHSHVSMGAPYIKHAALHTPPVGETRTVPDIVRRLHEAKDRNRPAPGEWVIGWGYYPDEMDDGGEVTAEMLDREFPDHRVAIVHVSGHGGVVNSRVLEAAGFTAGVEDPDGGTIVRYPGTDTPNGVLWEQAWIPIAFSLFDFDDDAFVEMLGEYARFGMTTVQDGAATVDQIKYVRSFAESRGLPVDVRSLVIFNEFQEALDEGLLGTSSHGHTVQGLKLILDGSPQGKTAYVTEEYVTGGPGGEEHWHGLAVIDQATTDALVEQAYRHGVQVFAHCNGDASIDQLLAAHRAAKEAGVSSPGRTVPIHSQVMRADQLDDYVAEGFNPSMFTIHTYIFGDTHLRNFGPDRAAGISPLRSATAKGLRPTNHSDYPITPINPMVLLWTSVVRRSTGGAVLGADERVTPIDGLRALTINAAYEHRTEDDRGSLEVGKIADLVLLDANPLEVDHDAIKDISVLRTIKRGTTVYSAS</sequence>
<evidence type="ECO:0000313" key="2">
    <source>
        <dbReference type="EMBL" id="SDS71360.1"/>
    </source>
</evidence>
<dbReference type="EMBL" id="LT629776">
    <property type="protein sequence ID" value="SDS71360.1"/>
    <property type="molecule type" value="Genomic_DNA"/>
</dbReference>
<reference evidence="2 3" key="1">
    <citation type="submission" date="2016-10" db="EMBL/GenBank/DDBJ databases">
        <authorList>
            <person name="de Groot N.N."/>
        </authorList>
    </citation>
    <scope>NUCLEOTIDE SEQUENCE [LARGE SCALE GENOMIC DNA]</scope>
    <source>
        <strain evidence="2 3">DSM 22126</strain>
    </source>
</reference>
<gene>
    <name evidence="2" type="ORF">SAMN04489860_2186</name>
</gene>
<dbReference type="SUPFAM" id="SSF51556">
    <property type="entry name" value="Metallo-dependent hydrolases"/>
    <property type="match status" value="1"/>
</dbReference>
<dbReference type="RefSeq" id="WP_083372508.1">
    <property type="nucleotide sequence ID" value="NZ_LT629776.1"/>
</dbReference>
<protein>
    <recommendedName>
        <fullName evidence="1">Amidohydrolase 3 domain-containing protein</fullName>
    </recommendedName>
</protein>
<dbReference type="Pfam" id="PF07969">
    <property type="entry name" value="Amidohydro_3"/>
    <property type="match status" value="1"/>
</dbReference>
<evidence type="ECO:0000313" key="3">
    <source>
        <dbReference type="Proteomes" id="UP000185663"/>
    </source>
</evidence>
<keyword evidence="3" id="KW-1185">Reference proteome</keyword>